<dbReference type="InterPro" id="IPR025558">
    <property type="entry name" value="DUF4283"/>
</dbReference>
<dbReference type="Pfam" id="PF14111">
    <property type="entry name" value="DUF4283"/>
    <property type="match status" value="1"/>
</dbReference>
<sequence length="582" mass="64263">MENLADLNKREVFKEGDELLRSIATRMNKMMGKGVNPYTSSVLSSFNEAQPQMEVRGSDLQVSSWLINKTNVETLFGVKFTSLGDIDDFSMSIKEGKYVDILSTMSSADIDAAVNVIETIGKKFQDEVNKDGGTQLSSSPKVSTSSPLVSLSSTINVPRELNSIDVVATFRVPLTTVGDLHKLINDIEAGKHEELLSGMTNDDRMETLDALGSICNSIQANCNNLPSKASPSDPIVQSVDINTKSTSYAGAAGASTMAQPQVNSNFSPLVADLVFNSVNISIPRKVVEKVSARLEHTLYGYFIGKRLAFPVVEYYARNNWGKHGLKRVMMNTKGFFFFKFESKVGLEAVLKSGPWMIRNTLIILKKWSMSISLLKEELTRIPIWVKLHNVPLQVFEEDGISLIATFIRKPIMLDSYTSSMCKDSWGRSSFAWYLIKVNSEVDLVDSITIGIPSLTGDDFTKETIRLVNPLIVTTSNVVAPTVEKSNDGFQTVGKKKKRKDKSKSTNGGQFTGPFVKQTVRYEPKATTIAPKKGATNVSNPSKSPSMLKTADTSPKNDNFTISNYFSTLNDEEDDEEVENVYD</sequence>
<dbReference type="PANTHER" id="PTHR31286:SF99">
    <property type="entry name" value="DUF4283 DOMAIN-CONTAINING PROTEIN"/>
    <property type="match status" value="1"/>
</dbReference>
<proteinExistence type="predicted"/>
<feature type="compositionally biased region" description="Polar residues" evidence="1">
    <location>
        <begin position="535"/>
        <end position="568"/>
    </location>
</feature>
<evidence type="ECO:0000259" key="2">
    <source>
        <dbReference type="Pfam" id="PF14111"/>
    </source>
</evidence>
<reference evidence="3" key="1">
    <citation type="journal article" date="2022" name="Int. J. Mol. Sci.">
        <title>Draft Genome of Tanacetum Coccineum: Genomic Comparison of Closely Related Tanacetum-Family Plants.</title>
        <authorList>
            <person name="Yamashiro T."/>
            <person name="Shiraishi A."/>
            <person name="Nakayama K."/>
            <person name="Satake H."/>
        </authorList>
    </citation>
    <scope>NUCLEOTIDE SEQUENCE</scope>
</reference>
<gene>
    <name evidence="3" type="ORF">Tco_0974790</name>
</gene>
<reference evidence="3" key="2">
    <citation type="submission" date="2022-01" db="EMBL/GenBank/DDBJ databases">
        <authorList>
            <person name="Yamashiro T."/>
            <person name="Shiraishi A."/>
            <person name="Satake H."/>
            <person name="Nakayama K."/>
        </authorList>
    </citation>
    <scope>NUCLEOTIDE SEQUENCE</scope>
</reference>
<organism evidence="3 4">
    <name type="scientific">Tanacetum coccineum</name>
    <dbReference type="NCBI Taxonomy" id="301880"/>
    <lineage>
        <taxon>Eukaryota</taxon>
        <taxon>Viridiplantae</taxon>
        <taxon>Streptophyta</taxon>
        <taxon>Embryophyta</taxon>
        <taxon>Tracheophyta</taxon>
        <taxon>Spermatophyta</taxon>
        <taxon>Magnoliopsida</taxon>
        <taxon>eudicotyledons</taxon>
        <taxon>Gunneridae</taxon>
        <taxon>Pentapetalae</taxon>
        <taxon>asterids</taxon>
        <taxon>campanulids</taxon>
        <taxon>Asterales</taxon>
        <taxon>Asteraceae</taxon>
        <taxon>Asteroideae</taxon>
        <taxon>Anthemideae</taxon>
        <taxon>Anthemidinae</taxon>
        <taxon>Tanacetum</taxon>
    </lineage>
</organism>
<comment type="caution">
    <text evidence="3">The sequence shown here is derived from an EMBL/GenBank/DDBJ whole genome shotgun (WGS) entry which is preliminary data.</text>
</comment>
<feature type="compositionally biased region" description="Acidic residues" evidence="1">
    <location>
        <begin position="569"/>
        <end position="582"/>
    </location>
</feature>
<dbReference type="EMBL" id="BQNB010016170">
    <property type="protein sequence ID" value="GJT48633.1"/>
    <property type="molecule type" value="Genomic_DNA"/>
</dbReference>
<evidence type="ECO:0000313" key="4">
    <source>
        <dbReference type="Proteomes" id="UP001151760"/>
    </source>
</evidence>
<dbReference type="PANTHER" id="PTHR31286">
    <property type="entry name" value="GLYCINE-RICH CELL WALL STRUCTURAL PROTEIN 1.8-LIKE"/>
    <property type="match status" value="1"/>
</dbReference>
<feature type="region of interest" description="Disordered" evidence="1">
    <location>
        <begin position="488"/>
        <end position="582"/>
    </location>
</feature>
<protein>
    <submittedName>
        <fullName evidence="3">Zinc knuckle CX2CX4HX4C containing protein</fullName>
    </submittedName>
</protein>
<name>A0ABQ5ECM7_9ASTR</name>
<feature type="domain" description="DUF4283" evidence="2">
    <location>
        <begin position="292"/>
        <end position="372"/>
    </location>
</feature>
<evidence type="ECO:0000256" key="1">
    <source>
        <dbReference type="SAM" id="MobiDB-lite"/>
    </source>
</evidence>
<keyword evidence="4" id="KW-1185">Reference proteome</keyword>
<dbReference type="InterPro" id="IPR040256">
    <property type="entry name" value="At4g02000-like"/>
</dbReference>
<accession>A0ABQ5ECM7</accession>
<evidence type="ECO:0000313" key="3">
    <source>
        <dbReference type="EMBL" id="GJT48633.1"/>
    </source>
</evidence>
<dbReference type="Proteomes" id="UP001151760">
    <property type="component" value="Unassembled WGS sequence"/>
</dbReference>